<gene>
    <name evidence="3" type="ORF">SAMN02745941_01601</name>
</gene>
<dbReference type="InterPro" id="IPR058279">
    <property type="entry name" value="DUF7973"/>
</dbReference>
<organism evidence="3 4">
    <name type="scientific">Clostridium intestinale DSM 6191</name>
    <dbReference type="NCBI Taxonomy" id="1121320"/>
    <lineage>
        <taxon>Bacteria</taxon>
        <taxon>Bacillati</taxon>
        <taxon>Bacillota</taxon>
        <taxon>Clostridia</taxon>
        <taxon>Eubacteriales</taxon>
        <taxon>Clostridiaceae</taxon>
        <taxon>Clostridium</taxon>
    </lineage>
</organism>
<dbReference type="AlphaFoldDB" id="A0A1M5XS19"/>
<reference evidence="3 4" key="1">
    <citation type="submission" date="2016-11" db="EMBL/GenBank/DDBJ databases">
        <authorList>
            <person name="Jaros S."/>
            <person name="Januszkiewicz K."/>
            <person name="Wedrychowicz H."/>
        </authorList>
    </citation>
    <scope>NUCLEOTIDE SEQUENCE [LARGE SCALE GENOMIC DNA]</scope>
    <source>
        <strain evidence="3 4">DSM 6191</strain>
    </source>
</reference>
<keyword evidence="1" id="KW-0812">Transmembrane</keyword>
<evidence type="ECO:0000313" key="4">
    <source>
        <dbReference type="Proteomes" id="UP000184241"/>
    </source>
</evidence>
<dbReference type="RefSeq" id="WP_073018439.1">
    <property type="nucleotide sequence ID" value="NZ_FQXU01000005.1"/>
</dbReference>
<evidence type="ECO:0000313" key="3">
    <source>
        <dbReference type="EMBL" id="SHI02546.1"/>
    </source>
</evidence>
<feature type="transmembrane region" description="Helical" evidence="1">
    <location>
        <begin position="51"/>
        <end position="73"/>
    </location>
</feature>
<sequence length="289" mass="30133">MDIYMLIAAFGGGAFGALVGSIPAFILTGILAVVGGLLGLAGIAEPSIGNITFGSFLGPHIAFTGGVAAAAFAGNKRKTLENPNDVLTPLYGINDYTVIIMGGIFGVIGFLFHYLYGTLLKFNTDLPAISVFSTLIVSRLVFGKTGPLGKYIGEGSRQWLPSAKTLINHIILGVTVAIVVSGVGISMLNSGVPKAAMAMYPIVCFGISATSLVFLQMGFGVPVTHHITLPVAAVTIMTGNIFLGVIIGVICAVVWLIAGNIFNSHCDTYIDPPATTIFIMMFIINAVFI</sequence>
<proteinExistence type="predicted"/>
<protein>
    <recommendedName>
        <fullName evidence="2">DUF7973 domain-containing protein</fullName>
    </recommendedName>
</protein>
<feature type="transmembrane region" description="Helical" evidence="1">
    <location>
        <begin position="166"/>
        <end position="188"/>
    </location>
</feature>
<dbReference type="Pfam" id="PF25928">
    <property type="entry name" value="DUF7973"/>
    <property type="match status" value="2"/>
</dbReference>
<keyword evidence="1" id="KW-1133">Transmembrane helix</keyword>
<name>A0A1M5XS19_9CLOT</name>
<feature type="domain" description="DUF7973" evidence="2">
    <location>
        <begin position="159"/>
        <end position="286"/>
    </location>
</feature>
<feature type="transmembrane region" description="Helical" evidence="1">
    <location>
        <begin position="6"/>
        <end position="39"/>
    </location>
</feature>
<accession>A0A1M5XS19</accession>
<feature type="transmembrane region" description="Helical" evidence="1">
    <location>
        <begin position="93"/>
        <end position="116"/>
    </location>
</feature>
<keyword evidence="1" id="KW-0472">Membrane</keyword>
<feature type="domain" description="DUF7973" evidence="2">
    <location>
        <begin position="2"/>
        <end position="143"/>
    </location>
</feature>
<evidence type="ECO:0000256" key="1">
    <source>
        <dbReference type="SAM" id="Phobius"/>
    </source>
</evidence>
<dbReference type="EMBL" id="FQXU01000005">
    <property type="protein sequence ID" value="SHI02546.1"/>
    <property type="molecule type" value="Genomic_DNA"/>
</dbReference>
<feature type="transmembrane region" description="Helical" evidence="1">
    <location>
        <begin position="269"/>
        <end position="288"/>
    </location>
</feature>
<feature type="transmembrane region" description="Helical" evidence="1">
    <location>
        <begin position="200"/>
        <end position="219"/>
    </location>
</feature>
<dbReference type="Proteomes" id="UP000184241">
    <property type="component" value="Unassembled WGS sequence"/>
</dbReference>
<feature type="transmembrane region" description="Helical" evidence="1">
    <location>
        <begin position="231"/>
        <end position="257"/>
    </location>
</feature>
<evidence type="ECO:0000259" key="2">
    <source>
        <dbReference type="Pfam" id="PF25928"/>
    </source>
</evidence>